<dbReference type="Gene3D" id="3.80.10.10">
    <property type="entry name" value="Ribonuclease Inhibitor"/>
    <property type="match status" value="1"/>
</dbReference>
<dbReference type="OrthoDB" id="3249706at2759"/>
<sequence length="500" mass="56143">MASNVLPGWLTQIFTTNDAPSPGQHQEILNALYPLRIQATELEDAIRTLSALRDTTCNTVRLMESAIHPIRLLPDDILREIFEHCVPWCREDGTARDTFPNEPFSAAYYNIFNVCRNWRAVAHAHPRLWTVLVIGPRFHRDQSYTSTMNRIQHTVEITHARAGSLPIRVHIPQSEKTIVGRELLLMVQTYGKQWGCMRIEGTTEEYDVLVILLNESSLPSLHELSLVGLSSGLSETLHIPALRHLRFEGAVQKTRNLFTPLSQITRCEFINSSPDSLAQMVNLEELIISCGRVSKNWRKPREPPLVLPNLTFLRVTEIDGGRSTIIVPLFNHFRLPALRTLYVHLPDTWRGSLIALDPSLIPDSIASLSIASDSIDGENAIRVTDFIRRSKHLHSLHVGGSQAPAILEMLATDLAVLSRLRNLYITPFDPISLHDTAHSLKAFTSARMLAGYAPLGPLRVYMRALNRQDDQAALAIQCVGGQELQVVDGKFDTFDNVPHI</sequence>
<gene>
    <name evidence="1" type="ORF">CYLTODRAFT_456819</name>
</gene>
<name>A0A0D7B2N9_9AGAR</name>
<organism evidence="1 2">
    <name type="scientific">Cylindrobasidium torrendii FP15055 ss-10</name>
    <dbReference type="NCBI Taxonomy" id="1314674"/>
    <lineage>
        <taxon>Eukaryota</taxon>
        <taxon>Fungi</taxon>
        <taxon>Dikarya</taxon>
        <taxon>Basidiomycota</taxon>
        <taxon>Agaricomycotina</taxon>
        <taxon>Agaricomycetes</taxon>
        <taxon>Agaricomycetidae</taxon>
        <taxon>Agaricales</taxon>
        <taxon>Marasmiineae</taxon>
        <taxon>Physalacriaceae</taxon>
        <taxon>Cylindrobasidium</taxon>
    </lineage>
</organism>
<protein>
    <submittedName>
        <fullName evidence="1">Uncharacterized protein</fullName>
    </submittedName>
</protein>
<dbReference type="EMBL" id="KN880615">
    <property type="protein sequence ID" value="KIY64863.1"/>
    <property type="molecule type" value="Genomic_DNA"/>
</dbReference>
<dbReference type="InterPro" id="IPR032675">
    <property type="entry name" value="LRR_dom_sf"/>
</dbReference>
<keyword evidence="2" id="KW-1185">Reference proteome</keyword>
<proteinExistence type="predicted"/>
<reference evidence="1 2" key="1">
    <citation type="journal article" date="2015" name="Fungal Genet. Biol.">
        <title>Evolution of novel wood decay mechanisms in Agaricales revealed by the genome sequences of Fistulina hepatica and Cylindrobasidium torrendii.</title>
        <authorList>
            <person name="Floudas D."/>
            <person name="Held B.W."/>
            <person name="Riley R."/>
            <person name="Nagy L.G."/>
            <person name="Koehler G."/>
            <person name="Ransdell A.S."/>
            <person name="Younus H."/>
            <person name="Chow J."/>
            <person name="Chiniquy J."/>
            <person name="Lipzen A."/>
            <person name="Tritt A."/>
            <person name="Sun H."/>
            <person name="Haridas S."/>
            <person name="LaButti K."/>
            <person name="Ohm R.A."/>
            <person name="Kues U."/>
            <person name="Blanchette R.A."/>
            <person name="Grigoriev I.V."/>
            <person name="Minto R.E."/>
            <person name="Hibbett D.S."/>
        </authorList>
    </citation>
    <scope>NUCLEOTIDE SEQUENCE [LARGE SCALE GENOMIC DNA]</scope>
    <source>
        <strain evidence="1 2">FP15055 ss-10</strain>
    </source>
</reference>
<dbReference type="AlphaFoldDB" id="A0A0D7B2N9"/>
<dbReference type="SUPFAM" id="SSF52047">
    <property type="entry name" value="RNI-like"/>
    <property type="match status" value="1"/>
</dbReference>
<dbReference type="Proteomes" id="UP000054007">
    <property type="component" value="Unassembled WGS sequence"/>
</dbReference>
<evidence type="ECO:0000313" key="2">
    <source>
        <dbReference type="Proteomes" id="UP000054007"/>
    </source>
</evidence>
<evidence type="ECO:0000313" key="1">
    <source>
        <dbReference type="EMBL" id="KIY64863.1"/>
    </source>
</evidence>
<accession>A0A0D7B2N9</accession>